<dbReference type="PANTHER" id="PTHR42718:SF9">
    <property type="entry name" value="MAJOR FACILITATOR SUPERFAMILY MULTIDRUG TRANSPORTER MFSC"/>
    <property type="match status" value="1"/>
</dbReference>
<evidence type="ECO:0000256" key="3">
    <source>
        <dbReference type="ARBA" id="ARBA00022692"/>
    </source>
</evidence>
<evidence type="ECO:0000256" key="5">
    <source>
        <dbReference type="ARBA" id="ARBA00023136"/>
    </source>
</evidence>
<evidence type="ECO:0000313" key="9">
    <source>
        <dbReference type="Proteomes" id="UP001303532"/>
    </source>
</evidence>
<dbReference type="PROSITE" id="PS50850">
    <property type="entry name" value="MFS"/>
    <property type="match status" value="1"/>
</dbReference>
<evidence type="ECO:0000256" key="4">
    <source>
        <dbReference type="ARBA" id="ARBA00022989"/>
    </source>
</evidence>
<dbReference type="InterPro" id="IPR020846">
    <property type="entry name" value="MFS_dom"/>
</dbReference>
<dbReference type="Proteomes" id="UP001303532">
    <property type="component" value="Chromosome"/>
</dbReference>
<feature type="domain" description="Major facilitator superfamily (MFS) profile" evidence="7">
    <location>
        <begin position="1"/>
        <end position="160"/>
    </location>
</feature>
<keyword evidence="3 6" id="KW-0812">Transmembrane</keyword>
<feature type="transmembrane region" description="Helical" evidence="6">
    <location>
        <begin position="50"/>
        <end position="70"/>
    </location>
</feature>
<protein>
    <submittedName>
        <fullName evidence="8">MFS transporter</fullName>
    </submittedName>
</protein>
<dbReference type="InterPro" id="IPR011701">
    <property type="entry name" value="MFS"/>
</dbReference>
<sequence length="160" mass="16767">MPVFMAFFMIFLAEKVMGKFGIKKTMVTGFILLGAGSVLFSQTATVDGNYWTNVLLASLLASLGNALAYLPATTASVSEAEPDRSGIASGLYNTFYQIGSAVGLAVIVAIAGAATSSSTEESPIVALNHGFQQAFFWGGIIAFVGAILAILFTRKPKRGK</sequence>
<evidence type="ECO:0000256" key="6">
    <source>
        <dbReference type="SAM" id="Phobius"/>
    </source>
</evidence>
<keyword evidence="2" id="KW-0813">Transport</keyword>
<dbReference type="InterPro" id="IPR036259">
    <property type="entry name" value="MFS_trans_sf"/>
</dbReference>
<accession>A0ABZ0KTF4</accession>
<dbReference type="Gene3D" id="1.20.1250.20">
    <property type="entry name" value="MFS general substrate transporter like domains"/>
    <property type="match status" value="1"/>
</dbReference>
<gene>
    <name evidence="8" type="ORF">PGH26_12520</name>
</gene>
<dbReference type="PANTHER" id="PTHR42718">
    <property type="entry name" value="MAJOR FACILITATOR SUPERFAMILY MULTIDRUG TRANSPORTER MFSC"/>
    <property type="match status" value="1"/>
</dbReference>
<dbReference type="EMBL" id="CP116341">
    <property type="protein sequence ID" value="WOV83694.1"/>
    <property type="molecule type" value="Genomic_DNA"/>
</dbReference>
<reference evidence="8 9" key="1">
    <citation type="submission" date="2023-01" db="EMBL/GenBank/DDBJ databases">
        <title>Sporosarcina sp. nov., isolated from Korean tranditional fermented seafood 'Jeotgal'.</title>
        <authorList>
            <person name="Yang A.-I."/>
        </authorList>
    </citation>
    <scope>NUCLEOTIDE SEQUENCE [LARGE SCALE GENOMIC DNA]</scope>
    <source>
        <strain evidence="8 9">B2O-1</strain>
    </source>
</reference>
<keyword evidence="5 6" id="KW-0472">Membrane</keyword>
<keyword evidence="9" id="KW-1185">Reference proteome</keyword>
<evidence type="ECO:0000256" key="1">
    <source>
        <dbReference type="ARBA" id="ARBA00004651"/>
    </source>
</evidence>
<feature type="transmembrane region" description="Helical" evidence="6">
    <location>
        <begin position="91"/>
        <end position="114"/>
    </location>
</feature>
<dbReference type="Pfam" id="PF07690">
    <property type="entry name" value="MFS_1"/>
    <property type="match status" value="1"/>
</dbReference>
<comment type="subcellular location">
    <subcellularLocation>
        <location evidence="1">Cell membrane</location>
        <topology evidence="1">Multi-pass membrane protein</topology>
    </subcellularLocation>
</comment>
<dbReference type="RefSeq" id="WP_323691383.1">
    <property type="nucleotide sequence ID" value="NZ_CP116341.1"/>
</dbReference>
<feature type="transmembrane region" description="Helical" evidence="6">
    <location>
        <begin position="134"/>
        <end position="153"/>
    </location>
</feature>
<evidence type="ECO:0000259" key="7">
    <source>
        <dbReference type="PROSITE" id="PS50850"/>
    </source>
</evidence>
<name>A0ABZ0KTF4_9BACL</name>
<evidence type="ECO:0000313" key="8">
    <source>
        <dbReference type="EMBL" id="WOV83694.1"/>
    </source>
</evidence>
<dbReference type="SUPFAM" id="SSF103473">
    <property type="entry name" value="MFS general substrate transporter"/>
    <property type="match status" value="1"/>
</dbReference>
<keyword evidence="4 6" id="KW-1133">Transmembrane helix</keyword>
<organism evidence="8 9">
    <name type="scientific">Sporosarcina jeotgali</name>
    <dbReference type="NCBI Taxonomy" id="3020056"/>
    <lineage>
        <taxon>Bacteria</taxon>
        <taxon>Bacillati</taxon>
        <taxon>Bacillota</taxon>
        <taxon>Bacilli</taxon>
        <taxon>Bacillales</taxon>
        <taxon>Caryophanaceae</taxon>
        <taxon>Sporosarcina</taxon>
    </lineage>
</organism>
<evidence type="ECO:0000256" key="2">
    <source>
        <dbReference type="ARBA" id="ARBA00022448"/>
    </source>
</evidence>
<proteinExistence type="predicted"/>